<evidence type="ECO:0000313" key="7">
    <source>
        <dbReference type="EMBL" id="QNM83603.1"/>
    </source>
</evidence>
<dbReference type="InterPro" id="IPR012340">
    <property type="entry name" value="NA-bd_OB-fold"/>
</dbReference>
<evidence type="ECO:0000256" key="3">
    <source>
        <dbReference type="ARBA" id="ARBA00022989"/>
    </source>
</evidence>
<keyword evidence="8" id="KW-1185">Reference proteome</keyword>
<dbReference type="RefSeq" id="WP_187480558.1">
    <property type="nucleotide sequence ID" value="NZ_CP060697.1"/>
</dbReference>
<feature type="domain" description="NfeD-like C-terminal" evidence="6">
    <location>
        <begin position="90"/>
        <end position="143"/>
    </location>
</feature>
<evidence type="ECO:0000256" key="1">
    <source>
        <dbReference type="ARBA" id="ARBA00004141"/>
    </source>
</evidence>
<feature type="transmembrane region" description="Helical" evidence="5">
    <location>
        <begin position="55"/>
        <end position="73"/>
    </location>
</feature>
<protein>
    <submittedName>
        <fullName evidence="7">NfeD family protein</fullName>
    </submittedName>
</protein>
<dbReference type="Gene3D" id="2.40.50.140">
    <property type="entry name" value="Nucleic acid-binding proteins"/>
    <property type="match status" value="1"/>
</dbReference>
<dbReference type="Pfam" id="PF01957">
    <property type="entry name" value="NfeD"/>
    <property type="match status" value="1"/>
</dbReference>
<organism evidence="7 8">
    <name type="scientific">Sphingomonas sabuli</name>
    <dbReference type="NCBI Taxonomy" id="2764186"/>
    <lineage>
        <taxon>Bacteria</taxon>
        <taxon>Pseudomonadati</taxon>
        <taxon>Pseudomonadota</taxon>
        <taxon>Alphaproteobacteria</taxon>
        <taxon>Sphingomonadales</taxon>
        <taxon>Sphingomonadaceae</taxon>
        <taxon>Sphingomonas</taxon>
    </lineage>
</organism>
<dbReference type="KEGG" id="ssau:H8M03_04555"/>
<keyword evidence="3 5" id="KW-1133">Transmembrane helix</keyword>
<keyword evidence="4 5" id="KW-0472">Membrane</keyword>
<dbReference type="PANTHER" id="PTHR33507:SF3">
    <property type="entry name" value="INNER MEMBRANE PROTEIN YBBJ"/>
    <property type="match status" value="1"/>
</dbReference>
<comment type="subcellular location">
    <subcellularLocation>
        <location evidence="1">Membrane</location>
        <topology evidence="1">Multi-pass membrane protein</topology>
    </subcellularLocation>
</comment>
<dbReference type="SUPFAM" id="SSF141322">
    <property type="entry name" value="NfeD domain-like"/>
    <property type="match status" value="1"/>
</dbReference>
<proteinExistence type="predicted"/>
<dbReference type="AlphaFoldDB" id="A0A7G9L4Q4"/>
<gene>
    <name evidence="7" type="ORF">H8M03_04555</name>
</gene>
<reference evidence="7 8" key="1">
    <citation type="submission" date="2020-08" db="EMBL/GenBank/DDBJ databases">
        <title>Sphingomonas sp. sand1-3 16S ribosomal RNA gene Genome sequencing and assembly.</title>
        <authorList>
            <person name="Kang M."/>
        </authorList>
    </citation>
    <scope>NUCLEOTIDE SEQUENCE [LARGE SCALE GENOMIC DNA]</scope>
    <source>
        <strain evidence="8">sand1-3</strain>
    </source>
</reference>
<evidence type="ECO:0000259" key="6">
    <source>
        <dbReference type="Pfam" id="PF01957"/>
    </source>
</evidence>
<evidence type="ECO:0000256" key="2">
    <source>
        <dbReference type="ARBA" id="ARBA00022692"/>
    </source>
</evidence>
<dbReference type="Proteomes" id="UP000515861">
    <property type="component" value="Chromosome"/>
</dbReference>
<sequence>MLDDIAPGWLWAIGGIVLLALEMVAPGVFLFWIGIAAIVTGLFALLFPIGIAGQLGLFAIYALLAVFAGRRFYAVKGDSQVDARLNDRTAQLIGRRVLVVQPVDEDGGRVRVGDSEWSARGGPAQPGDKVRITGVEGNCLIVEFERQLPAS</sequence>
<evidence type="ECO:0000256" key="4">
    <source>
        <dbReference type="ARBA" id="ARBA00023136"/>
    </source>
</evidence>
<dbReference type="InterPro" id="IPR052165">
    <property type="entry name" value="Membrane_assoc_protease"/>
</dbReference>
<dbReference type="InterPro" id="IPR002810">
    <property type="entry name" value="NfeD-like_C"/>
</dbReference>
<dbReference type="EMBL" id="CP060697">
    <property type="protein sequence ID" value="QNM83603.1"/>
    <property type="molecule type" value="Genomic_DNA"/>
</dbReference>
<evidence type="ECO:0000313" key="8">
    <source>
        <dbReference type="Proteomes" id="UP000515861"/>
    </source>
</evidence>
<dbReference type="GO" id="GO:0005886">
    <property type="term" value="C:plasma membrane"/>
    <property type="evidence" value="ECO:0007669"/>
    <property type="project" value="TreeGrafter"/>
</dbReference>
<keyword evidence="2 5" id="KW-0812">Transmembrane</keyword>
<dbReference type="PANTHER" id="PTHR33507">
    <property type="entry name" value="INNER MEMBRANE PROTEIN YBBJ"/>
    <property type="match status" value="1"/>
</dbReference>
<feature type="transmembrane region" description="Helical" evidence="5">
    <location>
        <begin position="6"/>
        <end position="24"/>
    </location>
</feature>
<accession>A0A7G9L4Q4</accession>
<evidence type="ECO:0000256" key="5">
    <source>
        <dbReference type="SAM" id="Phobius"/>
    </source>
</evidence>
<name>A0A7G9L4Q4_9SPHN</name>